<protein>
    <submittedName>
        <fullName evidence="3">Uncharacterized protein LOC114341197</fullName>
    </submittedName>
</protein>
<feature type="region of interest" description="Disordered" evidence="1">
    <location>
        <begin position="297"/>
        <end position="319"/>
    </location>
</feature>
<dbReference type="InParanoid" id="A0A6P7GP42"/>
<accession>A0A6P7GP42</accession>
<organism evidence="3">
    <name type="scientific">Diabrotica virgifera virgifera</name>
    <name type="common">western corn rootworm</name>
    <dbReference type="NCBI Taxonomy" id="50390"/>
    <lineage>
        <taxon>Eukaryota</taxon>
        <taxon>Metazoa</taxon>
        <taxon>Ecdysozoa</taxon>
        <taxon>Arthropoda</taxon>
        <taxon>Hexapoda</taxon>
        <taxon>Insecta</taxon>
        <taxon>Pterygota</taxon>
        <taxon>Neoptera</taxon>
        <taxon>Endopterygota</taxon>
        <taxon>Coleoptera</taxon>
        <taxon>Polyphaga</taxon>
        <taxon>Cucujiformia</taxon>
        <taxon>Chrysomeloidea</taxon>
        <taxon>Chrysomelidae</taxon>
        <taxon>Galerucinae</taxon>
        <taxon>Diabroticina</taxon>
        <taxon>Diabroticites</taxon>
        <taxon>Diabrotica</taxon>
    </lineage>
</organism>
<evidence type="ECO:0000256" key="1">
    <source>
        <dbReference type="SAM" id="MobiDB-lite"/>
    </source>
</evidence>
<name>A0A6P7GP42_DIAVI</name>
<evidence type="ECO:0000256" key="2">
    <source>
        <dbReference type="SAM" id="SignalP"/>
    </source>
</evidence>
<dbReference type="AlphaFoldDB" id="A0A6P7GP42"/>
<dbReference type="RefSeq" id="XP_028147792.1">
    <property type="nucleotide sequence ID" value="XM_028291991.1"/>
</dbReference>
<feature type="compositionally biased region" description="Low complexity" evidence="1">
    <location>
        <begin position="297"/>
        <end position="314"/>
    </location>
</feature>
<sequence>MCRIIMGRLLPFLIFIIYSQATATPTTIHPTVGVIEPHAIEHVKIHNKTEISNEKPKNDEIQHRPEVKEADEFEFNVHPSIEVGHKSTAEEISKLNIKCQHLYRLLYPNKAQSFQNKPSYDHVDDYRPIYVSTPKPQVRPTYPSTMRPSSFYITVPTVNTRGPAPSTSPIKYIRLEPVILQKTILSNGRTVYYWHKSLPTAVEFSSRSIPGENIPNEETQQANTYPSGYNPFYGYYYNPHLYASPNNGYYYPGAQNLPIDRRPVETTTEPVTTTSTTEESSYSYGLSNFIPFYGGSSAESTTTTTTEAPTTAPTQPNKASPEDLLYAQQLKFMVPVPYEERPVWNYNPYYYYQRGTQNPYRVPFSPSYQIVRAVTVPKSEEKINERIDDVST</sequence>
<feature type="signal peptide" evidence="2">
    <location>
        <begin position="1"/>
        <end position="23"/>
    </location>
</feature>
<gene>
    <name evidence="3" type="primary">LOC114341197</name>
</gene>
<proteinExistence type="predicted"/>
<reference evidence="3" key="1">
    <citation type="submission" date="2025-08" db="UniProtKB">
        <authorList>
            <consortium name="RefSeq"/>
        </authorList>
    </citation>
    <scope>IDENTIFICATION</scope>
    <source>
        <tissue evidence="3">Whole insect</tissue>
    </source>
</reference>
<keyword evidence="2" id="KW-0732">Signal</keyword>
<evidence type="ECO:0000313" key="3">
    <source>
        <dbReference type="RefSeq" id="XP_028147792.1"/>
    </source>
</evidence>
<feature type="chain" id="PRO_5028340300" evidence="2">
    <location>
        <begin position="24"/>
        <end position="392"/>
    </location>
</feature>